<evidence type="ECO:0000259" key="1">
    <source>
        <dbReference type="Pfam" id="PF04993"/>
    </source>
</evidence>
<evidence type="ECO:0000313" key="3">
    <source>
        <dbReference type="Proteomes" id="UP000321150"/>
    </source>
</evidence>
<feature type="domain" description="TfoX N-terminal" evidence="1">
    <location>
        <begin position="41"/>
        <end position="122"/>
    </location>
</feature>
<organism evidence="2 3">
    <name type="scientific">Chryseobacterium lathyri</name>
    <dbReference type="NCBI Taxonomy" id="395933"/>
    <lineage>
        <taxon>Bacteria</taxon>
        <taxon>Pseudomonadati</taxon>
        <taxon>Bacteroidota</taxon>
        <taxon>Flavobacteriia</taxon>
        <taxon>Flavobacteriales</taxon>
        <taxon>Weeksellaceae</taxon>
        <taxon>Chryseobacterium group</taxon>
        <taxon>Chryseobacterium</taxon>
    </lineage>
</organism>
<name>A0A511Y544_9FLAO</name>
<gene>
    <name evidence="2" type="ORF">CLA01_03920</name>
</gene>
<sequence length="133" mass="15402">MKISLLKAFFAKFNSKNYFMAYSTDLADRIRERLSEVAGIEVSEKKMFSGLSFLVNGKMCINVSHDNLMCRYDPDLEEEVSEKNGFLPMMMKGKQLKGYCYVEPAGFQKPDDFEYWIKICLEYNSIAKASKKK</sequence>
<dbReference type="EMBL" id="BJYI01000001">
    <property type="protein sequence ID" value="GEN70320.1"/>
    <property type="molecule type" value="Genomic_DNA"/>
</dbReference>
<comment type="caution">
    <text evidence="2">The sequence shown here is derived from an EMBL/GenBank/DDBJ whole genome shotgun (WGS) entry which is preliminary data.</text>
</comment>
<dbReference type="InterPro" id="IPR007076">
    <property type="entry name" value="TfoX_N"/>
</dbReference>
<evidence type="ECO:0000313" key="2">
    <source>
        <dbReference type="EMBL" id="GEN70320.1"/>
    </source>
</evidence>
<accession>A0A511Y544</accession>
<proteinExistence type="predicted"/>
<dbReference type="Gene3D" id="3.30.1460.30">
    <property type="entry name" value="YgaC/TfoX-N like chaperone"/>
    <property type="match status" value="1"/>
</dbReference>
<dbReference type="Proteomes" id="UP000321150">
    <property type="component" value="Unassembled WGS sequence"/>
</dbReference>
<dbReference type="SUPFAM" id="SSF159894">
    <property type="entry name" value="YgaC/TfoX-N like"/>
    <property type="match status" value="1"/>
</dbReference>
<dbReference type="AlphaFoldDB" id="A0A511Y544"/>
<protein>
    <recommendedName>
        <fullName evidence="1">TfoX N-terminal domain-containing protein</fullName>
    </recommendedName>
</protein>
<reference evidence="2 3" key="1">
    <citation type="submission" date="2019-07" db="EMBL/GenBank/DDBJ databases">
        <title>Whole genome shotgun sequence of Chryseobacterium lathyri NBRC 105250.</title>
        <authorList>
            <person name="Hosoyama A."/>
            <person name="Uohara A."/>
            <person name="Ohji S."/>
            <person name="Ichikawa N."/>
        </authorList>
    </citation>
    <scope>NUCLEOTIDE SEQUENCE [LARGE SCALE GENOMIC DNA]</scope>
    <source>
        <strain evidence="2 3">NBRC 105250</strain>
    </source>
</reference>
<dbReference type="Pfam" id="PF04993">
    <property type="entry name" value="TfoX_N"/>
    <property type="match status" value="1"/>
</dbReference>